<dbReference type="KEGG" id="atp:ATR_1906"/>
<keyword evidence="4 6" id="KW-1133">Transmembrane helix</keyword>
<evidence type="ECO:0000256" key="6">
    <source>
        <dbReference type="SAM" id="Phobius"/>
    </source>
</evidence>
<dbReference type="Pfam" id="PF06271">
    <property type="entry name" value="RDD"/>
    <property type="match status" value="1"/>
</dbReference>
<feature type="domain" description="RDD" evidence="7">
    <location>
        <begin position="29"/>
        <end position="151"/>
    </location>
</feature>
<sequence>MAKWRDVKQNRVKFTEDNSKNILHSSIVSISKRFRAFLTDLFLITTPILYIVIYLILDGGDSFSQNRTLGWSIILISTFFILAIFWLKNGQTPGLKAYDLKLVDNKTKTRVSILQIFIRYLSTLFSIILVAPLFFVFFNKEKKTIQDILSNTVIINEKDALF</sequence>
<organism evidence="8 10">
    <name type="scientific">Aliarcobacter trophiarum LMG 25534</name>
    <dbReference type="NCBI Taxonomy" id="1032241"/>
    <lineage>
        <taxon>Bacteria</taxon>
        <taxon>Pseudomonadati</taxon>
        <taxon>Campylobacterota</taxon>
        <taxon>Epsilonproteobacteria</taxon>
        <taxon>Campylobacterales</taxon>
        <taxon>Arcobacteraceae</taxon>
        <taxon>Aliarcobacter</taxon>
    </lineage>
</organism>
<dbReference type="PANTHER" id="PTHR36115:SF6">
    <property type="entry name" value="PROLINE-RICH ANTIGEN HOMOLOG"/>
    <property type="match status" value="1"/>
</dbReference>
<dbReference type="GO" id="GO:0005886">
    <property type="term" value="C:plasma membrane"/>
    <property type="evidence" value="ECO:0007669"/>
    <property type="project" value="UniProtKB-SubCell"/>
</dbReference>
<dbReference type="Proteomes" id="UP000254504">
    <property type="component" value="Chromosome"/>
</dbReference>
<reference evidence="9 11" key="1">
    <citation type="submission" date="2017-10" db="EMBL/GenBank/DDBJ databases">
        <title>Genomics of the genus Arcobacter.</title>
        <authorList>
            <person name="Perez-Cataluna A."/>
            <person name="Figueras M.J."/>
        </authorList>
    </citation>
    <scope>NUCLEOTIDE SEQUENCE [LARGE SCALE GENOMIC DNA]</scope>
    <source>
        <strain evidence="9 11">LMG 25534</strain>
    </source>
</reference>
<evidence type="ECO:0000256" key="1">
    <source>
        <dbReference type="ARBA" id="ARBA00004651"/>
    </source>
</evidence>
<gene>
    <name evidence="8" type="ORF">ATR_1906</name>
    <name evidence="9" type="ORF">CRU87_03545</name>
</gene>
<keyword evidence="3 6" id="KW-0812">Transmembrane</keyword>
<evidence type="ECO:0000313" key="11">
    <source>
        <dbReference type="Proteomes" id="UP000289132"/>
    </source>
</evidence>
<evidence type="ECO:0000313" key="8">
    <source>
        <dbReference type="EMBL" id="AXK49715.1"/>
    </source>
</evidence>
<evidence type="ECO:0000259" key="7">
    <source>
        <dbReference type="Pfam" id="PF06271"/>
    </source>
</evidence>
<protein>
    <submittedName>
        <fullName evidence="8">RDD family membrane protein</fullName>
    </submittedName>
</protein>
<dbReference type="InterPro" id="IPR010432">
    <property type="entry name" value="RDD"/>
</dbReference>
<evidence type="ECO:0000256" key="4">
    <source>
        <dbReference type="ARBA" id="ARBA00022989"/>
    </source>
</evidence>
<feature type="transmembrane region" description="Helical" evidence="6">
    <location>
        <begin position="37"/>
        <end position="57"/>
    </location>
</feature>
<keyword evidence="5 6" id="KW-0472">Membrane</keyword>
<keyword evidence="2" id="KW-1003">Cell membrane</keyword>
<dbReference type="RefSeq" id="WP_115429238.1">
    <property type="nucleotide sequence ID" value="NZ_CP031367.1"/>
</dbReference>
<feature type="transmembrane region" description="Helical" evidence="6">
    <location>
        <begin position="69"/>
        <end position="87"/>
    </location>
</feature>
<dbReference type="AlphaFoldDB" id="A0AAD0QPT8"/>
<dbReference type="EMBL" id="PDKD01000003">
    <property type="protein sequence ID" value="RXJ92507.1"/>
    <property type="molecule type" value="Genomic_DNA"/>
</dbReference>
<feature type="transmembrane region" description="Helical" evidence="6">
    <location>
        <begin position="116"/>
        <end position="138"/>
    </location>
</feature>
<accession>A0AAD0QPT8</accession>
<reference evidence="8 10" key="2">
    <citation type="submission" date="2018-07" db="EMBL/GenBank/DDBJ databases">
        <title>Complete genome of the Arcobacter trophiarum type strain LMG 25534.</title>
        <authorList>
            <person name="Miller W.G."/>
            <person name="Yee E."/>
        </authorList>
    </citation>
    <scope>NUCLEOTIDE SEQUENCE [LARGE SCALE GENOMIC DNA]</scope>
    <source>
        <strain evidence="8 10">LMG 25534</strain>
    </source>
</reference>
<proteinExistence type="predicted"/>
<evidence type="ECO:0000313" key="10">
    <source>
        <dbReference type="Proteomes" id="UP000254504"/>
    </source>
</evidence>
<evidence type="ECO:0000313" key="9">
    <source>
        <dbReference type="EMBL" id="RXJ92507.1"/>
    </source>
</evidence>
<dbReference type="PANTHER" id="PTHR36115">
    <property type="entry name" value="PROLINE-RICH ANTIGEN HOMOLOG-RELATED"/>
    <property type="match status" value="1"/>
</dbReference>
<evidence type="ECO:0000256" key="5">
    <source>
        <dbReference type="ARBA" id="ARBA00023136"/>
    </source>
</evidence>
<evidence type="ECO:0000256" key="3">
    <source>
        <dbReference type="ARBA" id="ARBA00022692"/>
    </source>
</evidence>
<keyword evidence="11" id="KW-1185">Reference proteome</keyword>
<comment type="subcellular location">
    <subcellularLocation>
        <location evidence="1">Cell membrane</location>
        <topology evidence="1">Multi-pass membrane protein</topology>
    </subcellularLocation>
</comment>
<dbReference type="EMBL" id="CP031367">
    <property type="protein sequence ID" value="AXK49715.1"/>
    <property type="molecule type" value="Genomic_DNA"/>
</dbReference>
<dbReference type="InterPro" id="IPR051791">
    <property type="entry name" value="Pra-immunoreactive"/>
</dbReference>
<evidence type="ECO:0000256" key="2">
    <source>
        <dbReference type="ARBA" id="ARBA00022475"/>
    </source>
</evidence>
<dbReference type="Proteomes" id="UP000289132">
    <property type="component" value="Unassembled WGS sequence"/>
</dbReference>
<name>A0AAD0QPT8_9BACT</name>